<name>A0A5C7W204_AQUAC</name>
<sequence length="81" mass="9031">MKISRNEVTRRITLKTETGKVQVWENARGEVLELHHVGGRLEDIISVRVSFDQCVQALEAKGAKPLVSRQAIEESQFATAA</sequence>
<accession>A0A5C7W204</accession>
<dbReference type="AlphaFoldDB" id="A0A5C7W204"/>
<dbReference type="Proteomes" id="UP000321110">
    <property type="component" value="Unassembled WGS sequence"/>
</dbReference>
<dbReference type="EMBL" id="SSFO01000192">
    <property type="protein sequence ID" value="TXI31329.1"/>
    <property type="molecule type" value="Genomic_DNA"/>
</dbReference>
<evidence type="ECO:0000313" key="1">
    <source>
        <dbReference type="EMBL" id="TXI31329.1"/>
    </source>
</evidence>
<comment type="caution">
    <text evidence="1">The sequence shown here is derived from an EMBL/GenBank/DDBJ whole genome shotgun (WGS) entry which is preliminary data.</text>
</comment>
<gene>
    <name evidence="1" type="ORF">E6Q69_11655</name>
</gene>
<reference evidence="1 2" key="1">
    <citation type="submission" date="2018-09" db="EMBL/GenBank/DDBJ databases">
        <title>Metagenome Assembled Genomes from an Advanced Water Purification Facility.</title>
        <authorList>
            <person name="Stamps B.W."/>
            <person name="Spear J.R."/>
        </authorList>
    </citation>
    <scope>NUCLEOTIDE SEQUENCE [LARGE SCALE GENOMIC DNA]</scope>
    <source>
        <strain evidence="1">Bin_52_1</strain>
    </source>
</reference>
<protein>
    <submittedName>
        <fullName evidence="1">Uncharacterized protein</fullName>
    </submittedName>
</protein>
<proteinExistence type="predicted"/>
<evidence type="ECO:0000313" key="2">
    <source>
        <dbReference type="Proteomes" id="UP000321110"/>
    </source>
</evidence>
<organism evidence="1 2">
    <name type="scientific">Aquipseudomonas alcaligenes</name>
    <name type="common">Pseudomonas alcaligenes</name>
    <dbReference type="NCBI Taxonomy" id="43263"/>
    <lineage>
        <taxon>Bacteria</taxon>
        <taxon>Pseudomonadati</taxon>
        <taxon>Pseudomonadota</taxon>
        <taxon>Gammaproteobacteria</taxon>
        <taxon>Pseudomonadales</taxon>
        <taxon>Pseudomonadaceae</taxon>
        <taxon>Aquipseudomonas</taxon>
    </lineage>
</organism>